<protein>
    <submittedName>
        <fullName evidence="3">Uncharacterized protein</fullName>
    </submittedName>
</protein>
<evidence type="ECO:0000256" key="2">
    <source>
        <dbReference type="SAM" id="MobiDB-lite"/>
    </source>
</evidence>
<gene>
    <name evidence="3" type="ORF">ECRASSUSDP1_LOCUS2277</name>
</gene>
<evidence type="ECO:0000313" key="3">
    <source>
        <dbReference type="EMBL" id="CAI2360968.1"/>
    </source>
</evidence>
<feature type="compositionally biased region" description="Low complexity" evidence="2">
    <location>
        <begin position="202"/>
        <end position="219"/>
    </location>
</feature>
<proteinExistence type="predicted"/>
<dbReference type="AlphaFoldDB" id="A0AAD1U8V8"/>
<dbReference type="Proteomes" id="UP001295684">
    <property type="component" value="Unassembled WGS sequence"/>
</dbReference>
<evidence type="ECO:0000256" key="1">
    <source>
        <dbReference type="SAM" id="Coils"/>
    </source>
</evidence>
<dbReference type="EMBL" id="CAMPGE010002166">
    <property type="protein sequence ID" value="CAI2360968.1"/>
    <property type="molecule type" value="Genomic_DNA"/>
</dbReference>
<accession>A0AAD1U8V8</accession>
<feature type="coiled-coil region" evidence="1">
    <location>
        <begin position="77"/>
        <end position="104"/>
    </location>
</feature>
<keyword evidence="1" id="KW-0175">Coiled coil</keyword>
<reference evidence="3" key="1">
    <citation type="submission" date="2023-07" db="EMBL/GenBank/DDBJ databases">
        <authorList>
            <consortium name="AG Swart"/>
            <person name="Singh M."/>
            <person name="Singh A."/>
            <person name="Seah K."/>
            <person name="Emmerich C."/>
        </authorList>
    </citation>
    <scope>NUCLEOTIDE SEQUENCE</scope>
    <source>
        <strain evidence="3">DP1</strain>
    </source>
</reference>
<organism evidence="3 4">
    <name type="scientific">Euplotes crassus</name>
    <dbReference type="NCBI Taxonomy" id="5936"/>
    <lineage>
        <taxon>Eukaryota</taxon>
        <taxon>Sar</taxon>
        <taxon>Alveolata</taxon>
        <taxon>Ciliophora</taxon>
        <taxon>Intramacronucleata</taxon>
        <taxon>Spirotrichea</taxon>
        <taxon>Hypotrichia</taxon>
        <taxon>Euplotida</taxon>
        <taxon>Euplotidae</taxon>
        <taxon>Moneuplotes</taxon>
    </lineage>
</organism>
<sequence length="368" mass="43406">MEGYVQYCDEECKQRAKYYDEADEMYYCELHFRKNNQPKSAIRLTSQSEVKDDVNLLEKGLKTFLIFIKENYDRRSQPNLEEIYEKFSKELDKLNKQIRKAESHHQPFLFAKYKKQAELMKKAINGEIDFNDFTNNFFWNLLKEEGRTPSSSQLIYDIYRNLEEVDLHQEEFIRRNAHIKKLKARIKELKKEISRLQESKEPSSPTDSIPESSSSASSSEEFESPLQEEMKKDSRCREFVEKIEKEKEAVIGLEVPYGRKLLGLVDKELLSGVKRIILVSVRMINKNQLHSFISITPPNLTYFYLSLGDSAAKISPYLPSILLLSSKMKGKLWIHWCRITKKERDLMNQTFGKSTLVYGEFRILICRW</sequence>
<comment type="caution">
    <text evidence="3">The sequence shown here is derived from an EMBL/GenBank/DDBJ whole genome shotgun (WGS) entry which is preliminary data.</text>
</comment>
<name>A0AAD1U8V8_EUPCR</name>
<evidence type="ECO:0000313" key="4">
    <source>
        <dbReference type="Proteomes" id="UP001295684"/>
    </source>
</evidence>
<keyword evidence="4" id="KW-1185">Reference proteome</keyword>
<feature type="region of interest" description="Disordered" evidence="2">
    <location>
        <begin position="194"/>
        <end position="230"/>
    </location>
</feature>